<dbReference type="AlphaFoldDB" id="A0A103E2U3"/>
<keyword evidence="2" id="KW-1185">Reference proteome</keyword>
<proteinExistence type="predicted"/>
<evidence type="ECO:0000313" key="2">
    <source>
        <dbReference type="Proteomes" id="UP000062788"/>
    </source>
</evidence>
<evidence type="ECO:0000313" key="1">
    <source>
        <dbReference type="EMBL" id="KVE27315.1"/>
    </source>
</evidence>
<dbReference type="EMBL" id="LOWA01000031">
    <property type="protein sequence ID" value="KVE27315.1"/>
    <property type="molecule type" value="Genomic_DNA"/>
</dbReference>
<sequence length="145" mass="16654">MSLGMNERVTSMRGVRATDMCVTLLRGLSNHARPAFKMCRLDMYPVTRMHLDILCVQPDTGGAEVKRNIARFAVSLQNREYPTSSRHPVKMNQIVRFRFHQATDCYRGPYPLTGFDNDPPSVVRKIYYVTNRHPADRIGRALMPK</sequence>
<accession>A0A103E2U3</accession>
<comment type="caution">
    <text evidence="1">The sequence shown here is derived from an EMBL/GenBank/DDBJ whole genome shotgun (WGS) entry which is preliminary data.</text>
</comment>
<protein>
    <submittedName>
        <fullName evidence="1">Uncharacterized protein</fullName>
    </submittedName>
</protein>
<gene>
    <name evidence="1" type="ORF">WS67_12545</name>
</gene>
<name>A0A103E2U3_9BURK</name>
<dbReference type="Proteomes" id="UP000062788">
    <property type="component" value="Unassembled WGS sequence"/>
</dbReference>
<organism evidence="1 2">
    <name type="scientific">Burkholderia singularis</name>
    <dbReference type="NCBI Taxonomy" id="1503053"/>
    <lineage>
        <taxon>Bacteria</taxon>
        <taxon>Pseudomonadati</taxon>
        <taxon>Pseudomonadota</taxon>
        <taxon>Betaproteobacteria</taxon>
        <taxon>Burkholderiales</taxon>
        <taxon>Burkholderiaceae</taxon>
        <taxon>Burkholderia</taxon>
        <taxon>pseudomallei group</taxon>
    </lineage>
</organism>
<reference evidence="1 2" key="1">
    <citation type="submission" date="2015-11" db="EMBL/GenBank/DDBJ databases">
        <title>Expanding the genomic diversity of Burkholderia species for the development of highly accurate diagnostics.</title>
        <authorList>
            <person name="Sahl J."/>
            <person name="Keim P."/>
            <person name="Wagner D."/>
        </authorList>
    </citation>
    <scope>NUCLEOTIDE SEQUENCE [LARGE SCALE GENOMIC DNA]</scope>
    <source>
        <strain evidence="1 2">TSV85</strain>
    </source>
</reference>